<accession>A0ABN2NTN4</accession>
<keyword evidence="4" id="KW-0547">Nucleotide-binding</keyword>
<keyword evidence="6" id="KW-0061">Asparagine biosynthesis</keyword>
<name>A0ABN2NTN4_9ACTN</name>
<dbReference type="Pfam" id="PF13537">
    <property type="entry name" value="GATase_7"/>
    <property type="match status" value="1"/>
</dbReference>
<organism evidence="10 11">
    <name type="scientific">Streptomyces sodiiphilus</name>
    <dbReference type="NCBI Taxonomy" id="226217"/>
    <lineage>
        <taxon>Bacteria</taxon>
        <taxon>Bacillati</taxon>
        <taxon>Actinomycetota</taxon>
        <taxon>Actinomycetes</taxon>
        <taxon>Kitasatosporales</taxon>
        <taxon>Streptomycetaceae</taxon>
        <taxon>Streptomyces</taxon>
    </lineage>
</organism>
<comment type="similarity">
    <text evidence="2">Belongs to the asparagine synthetase family.</text>
</comment>
<dbReference type="InterPro" id="IPR033738">
    <property type="entry name" value="AsnB_N"/>
</dbReference>
<dbReference type="CDD" id="cd00712">
    <property type="entry name" value="AsnB"/>
    <property type="match status" value="1"/>
</dbReference>
<keyword evidence="6" id="KW-0028">Amino-acid biosynthesis</keyword>
<dbReference type="EMBL" id="BAAAMJ010000009">
    <property type="protein sequence ID" value="GAA1902627.1"/>
    <property type="molecule type" value="Genomic_DNA"/>
</dbReference>
<evidence type="ECO:0000256" key="4">
    <source>
        <dbReference type="ARBA" id="ARBA00022741"/>
    </source>
</evidence>
<dbReference type="Proteomes" id="UP001501303">
    <property type="component" value="Unassembled WGS sequence"/>
</dbReference>
<feature type="domain" description="Glutamine amidotransferase type-2" evidence="9">
    <location>
        <begin position="31"/>
        <end position="241"/>
    </location>
</feature>
<evidence type="ECO:0000259" key="9">
    <source>
        <dbReference type="PROSITE" id="PS51278"/>
    </source>
</evidence>
<comment type="caution">
    <text evidence="10">The sequence shown here is derived from an EMBL/GenBank/DDBJ whole genome shotgun (WGS) entry which is preliminary data.</text>
</comment>
<dbReference type="Gene3D" id="3.40.50.620">
    <property type="entry name" value="HUPs"/>
    <property type="match status" value="1"/>
</dbReference>
<gene>
    <name evidence="10" type="ORF">GCM10009716_10660</name>
</gene>
<comment type="catalytic activity">
    <reaction evidence="8">
        <text>L-aspartate + L-glutamine + ATP + H2O = L-asparagine + L-glutamate + AMP + diphosphate + H(+)</text>
        <dbReference type="Rhea" id="RHEA:12228"/>
        <dbReference type="ChEBI" id="CHEBI:15377"/>
        <dbReference type="ChEBI" id="CHEBI:15378"/>
        <dbReference type="ChEBI" id="CHEBI:29985"/>
        <dbReference type="ChEBI" id="CHEBI:29991"/>
        <dbReference type="ChEBI" id="CHEBI:30616"/>
        <dbReference type="ChEBI" id="CHEBI:33019"/>
        <dbReference type="ChEBI" id="CHEBI:58048"/>
        <dbReference type="ChEBI" id="CHEBI:58359"/>
        <dbReference type="ChEBI" id="CHEBI:456215"/>
        <dbReference type="EC" id="6.3.5.4"/>
    </reaction>
</comment>
<evidence type="ECO:0000313" key="10">
    <source>
        <dbReference type="EMBL" id="GAA1902627.1"/>
    </source>
</evidence>
<evidence type="ECO:0000256" key="8">
    <source>
        <dbReference type="ARBA" id="ARBA00048741"/>
    </source>
</evidence>
<dbReference type="InterPro" id="IPR014729">
    <property type="entry name" value="Rossmann-like_a/b/a_fold"/>
</dbReference>
<evidence type="ECO:0000256" key="7">
    <source>
        <dbReference type="ARBA" id="ARBA00022962"/>
    </source>
</evidence>
<dbReference type="CDD" id="cd01991">
    <property type="entry name" value="Asn_synthase_B_C"/>
    <property type="match status" value="1"/>
</dbReference>
<dbReference type="PIRSF" id="PIRSF001589">
    <property type="entry name" value="Asn_synthetase_glu-h"/>
    <property type="match status" value="1"/>
</dbReference>
<evidence type="ECO:0000256" key="6">
    <source>
        <dbReference type="ARBA" id="ARBA00022888"/>
    </source>
</evidence>
<keyword evidence="5" id="KW-0067">ATP-binding</keyword>
<dbReference type="PANTHER" id="PTHR43284:SF1">
    <property type="entry name" value="ASPARAGINE SYNTHETASE"/>
    <property type="match status" value="1"/>
</dbReference>
<dbReference type="NCBIfam" id="TIGR01536">
    <property type="entry name" value="asn_synth_AEB"/>
    <property type="match status" value="1"/>
</dbReference>
<dbReference type="InterPro" id="IPR001962">
    <property type="entry name" value="Asn_synthase"/>
</dbReference>
<evidence type="ECO:0000313" key="11">
    <source>
        <dbReference type="Proteomes" id="UP001501303"/>
    </source>
</evidence>
<evidence type="ECO:0000256" key="1">
    <source>
        <dbReference type="ARBA" id="ARBA00005187"/>
    </source>
</evidence>
<sequence length="636" mass="68768">MRTSSVARFVHCSGRAPPASDSYGPWSDTVCRIFGTIAATATRRELDAVSARQRHGGPDAHRVITGRGWSLGAGRLAVTDPAGGAQPYRLDTAPGIAVVLNGEIYNHRDLRRRLAGRGHVFPDSCDGSVLPALYAEHGADFARHLEGMFAVAVIDLRATPRLVLATDDYGMKSVYLHTTRAGGVYFASELSALLAFSRVPAGIRPEALDELLSTKVCLGSRTALRGIRSLPPGTTAVADADGTGLRLRRRRPAAPSPAPGGLRPALRREVRRLARADVPVCALTSGGLDSGLVTALAAERARERGERLHSFHLTYRGTWPAAEDAFARSVAARSGTVHHTVRLDPADFAELLPRTVWHLGQPNADPITLSTYALFRAVRQEGFTVALTGDGADELFAGYARVGAALRAPAGDGWVQPYIDSLAAVPAPLRRVLYTPEYRAFLAERGSVTDRMADRLRGAGEDRLDVIGGFETSQRMPAYHLRRLDHLSMAWAVETRMPFLQPSVGAFARTLPGWARTGKKALRGAAGELLPPEVLARPKQPFTLPVTHMLAPGRPLMELARMMLAPERMRAGGRLDPLRVTGLLDRQGRTPSAEAAMAIWTLLVNELWEQEIRALRPAPLRPAPVERPRVPVGVPA</sequence>
<dbReference type="PANTHER" id="PTHR43284">
    <property type="entry name" value="ASPARAGINE SYNTHETASE (GLUTAMINE-HYDROLYZING)"/>
    <property type="match status" value="1"/>
</dbReference>
<dbReference type="Gene3D" id="3.60.20.10">
    <property type="entry name" value="Glutamine Phosphoribosylpyrophosphate, subunit 1, domain 1"/>
    <property type="match status" value="1"/>
</dbReference>
<reference evidence="10 11" key="1">
    <citation type="journal article" date="2019" name="Int. J. Syst. Evol. Microbiol.">
        <title>The Global Catalogue of Microorganisms (GCM) 10K type strain sequencing project: providing services to taxonomists for standard genome sequencing and annotation.</title>
        <authorList>
            <consortium name="The Broad Institute Genomics Platform"/>
            <consortium name="The Broad Institute Genome Sequencing Center for Infectious Disease"/>
            <person name="Wu L."/>
            <person name="Ma J."/>
        </authorList>
    </citation>
    <scope>NUCLEOTIDE SEQUENCE [LARGE SCALE GENOMIC DNA]</scope>
    <source>
        <strain evidence="10 11">JCM 13581</strain>
    </source>
</reference>
<protein>
    <recommendedName>
        <fullName evidence="3">asparagine synthase (glutamine-hydrolyzing)</fullName>
        <ecNumber evidence="3">6.3.5.4</ecNumber>
    </recommendedName>
</protein>
<dbReference type="EC" id="6.3.5.4" evidence="3"/>
<proteinExistence type="inferred from homology"/>
<keyword evidence="7" id="KW-0315">Glutamine amidotransferase</keyword>
<dbReference type="PROSITE" id="PS51278">
    <property type="entry name" value="GATASE_TYPE_2"/>
    <property type="match status" value="1"/>
</dbReference>
<dbReference type="SUPFAM" id="SSF56235">
    <property type="entry name" value="N-terminal nucleophile aminohydrolases (Ntn hydrolases)"/>
    <property type="match status" value="1"/>
</dbReference>
<dbReference type="InterPro" id="IPR029055">
    <property type="entry name" value="Ntn_hydrolases_N"/>
</dbReference>
<keyword evidence="11" id="KW-1185">Reference proteome</keyword>
<dbReference type="InterPro" id="IPR051786">
    <property type="entry name" value="ASN_synthetase/amidase"/>
</dbReference>
<dbReference type="Pfam" id="PF00733">
    <property type="entry name" value="Asn_synthase"/>
    <property type="match status" value="1"/>
</dbReference>
<dbReference type="SUPFAM" id="SSF52402">
    <property type="entry name" value="Adenine nucleotide alpha hydrolases-like"/>
    <property type="match status" value="1"/>
</dbReference>
<dbReference type="InterPro" id="IPR017932">
    <property type="entry name" value="GATase_2_dom"/>
</dbReference>
<comment type="pathway">
    <text evidence="1">Amino-acid biosynthesis; L-asparagine biosynthesis; L-asparagine from L-aspartate (L-Gln route): step 1/1.</text>
</comment>
<evidence type="ECO:0000256" key="3">
    <source>
        <dbReference type="ARBA" id="ARBA00012737"/>
    </source>
</evidence>
<dbReference type="InterPro" id="IPR006426">
    <property type="entry name" value="Asn_synth_AEB"/>
</dbReference>
<evidence type="ECO:0000256" key="2">
    <source>
        <dbReference type="ARBA" id="ARBA00005752"/>
    </source>
</evidence>
<evidence type="ECO:0000256" key="5">
    <source>
        <dbReference type="ARBA" id="ARBA00022840"/>
    </source>
</evidence>